<keyword evidence="2" id="KW-1185">Reference proteome</keyword>
<proteinExistence type="predicted"/>
<dbReference type="Proteomes" id="UP001295684">
    <property type="component" value="Unassembled WGS sequence"/>
</dbReference>
<protein>
    <submittedName>
        <fullName evidence="1">Uncharacterized protein</fullName>
    </submittedName>
</protein>
<gene>
    <name evidence="1" type="ORF">ECRASSUSDP1_LOCUS18526</name>
</gene>
<dbReference type="AlphaFoldDB" id="A0AAD1XQA9"/>
<organism evidence="1 2">
    <name type="scientific">Euplotes crassus</name>
    <dbReference type="NCBI Taxonomy" id="5936"/>
    <lineage>
        <taxon>Eukaryota</taxon>
        <taxon>Sar</taxon>
        <taxon>Alveolata</taxon>
        <taxon>Ciliophora</taxon>
        <taxon>Intramacronucleata</taxon>
        <taxon>Spirotrichea</taxon>
        <taxon>Hypotrichia</taxon>
        <taxon>Euplotida</taxon>
        <taxon>Euplotidae</taxon>
        <taxon>Moneuplotes</taxon>
    </lineage>
</organism>
<name>A0AAD1XQA9_EUPCR</name>
<dbReference type="EMBL" id="CAMPGE010018755">
    <property type="protein sequence ID" value="CAI2377143.1"/>
    <property type="molecule type" value="Genomic_DNA"/>
</dbReference>
<evidence type="ECO:0000313" key="2">
    <source>
        <dbReference type="Proteomes" id="UP001295684"/>
    </source>
</evidence>
<sequence length="184" mass="20671">MASDCGTLTKRVGYSGQTWNTTGSYITLNVVCVYKLTSTSTYINGIKIDVTVFASSSAYDDDKESSMSTGGTKTVSIDWDFAIYIVVHPTSSSNAIDIDYKAVRTVKKILSTFEKNSECRSSYWDYPWQHLLFHYNYRWNNRYSCILLCQESSNGFKKSSRNKNGAATAVQISPQHQMITDLAP</sequence>
<accession>A0AAD1XQA9</accession>
<reference evidence="1" key="1">
    <citation type="submission" date="2023-07" db="EMBL/GenBank/DDBJ databases">
        <authorList>
            <consortium name="AG Swart"/>
            <person name="Singh M."/>
            <person name="Singh A."/>
            <person name="Seah K."/>
            <person name="Emmerich C."/>
        </authorList>
    </citation>
    <scope>NUCLEOTIDE SEQUENCE</scope>
    <source>
        <strain evidence="1">DP1</strain>
    </source>
</reference>
<evidence type="ECO:0000313" key="1">
    <source>
        <dbReference type="EMBL" id="CAI2377143.1"/>
    </source>
</evidence>
<comment type="caution">
    <text evidence="1">The sequence shown here is derived from an EMBL/GenBank/DDBJ whole genome shotgun (WGS) entry which is preliminary data.</text>
</comment>